<comment type="subunit">
    <text evidence="5">Part of the 50S ribosomal subunit.</text>
</comment>
<sequence length="208" mass="22472">MDVKITTLAGDAAGDIKLSDEIFGLEPREDILQRVVRWQLAKKQQGTHQSKGRADIARTGAKMYKQKGTGRARHSSARAPQFRGGGKAHGPVARSHEHDLPKKVRALGLKHALSVKAQGSSLIIIDDLAMSDPKTKALVANFEKLGLTNALVIGGAEVDVNFKRAAANIPNIDVLPIQGINVYDILRRGTLVLSKAAVEALEERFSND</sequence>
<dbReference type="PANTHER" id="PTHR10746">
    <property type="entry name" value="50S RIBOSOMAL PROTEIN L4"/>
    <property type="match status" value="1"/>
</dbReference>
<dbReference type="NCBIfam" id="TIGR03953">
    <property type="entry name" value="rplD_bact"/>
    <property type="match status" value="1"/>
</dbReference>
<keyword evidence="5" id="KW-0694">RNA-binding</keyword>
<dbReference type="GO" id="GO:0005840">
    <property type="term" value="C:ribosome"/>
    <property type="evidence" value="ECO:0007669"/>
    <property type="project" value="UniProtKB-KW"/>
</dbReference>
<comment type="function">
    <text evidence="5">One of the primary rRNA binding proteins, this protein initially binds near the 5'-end of the 23S rRNA. It is important during the early stages of 50S assembly. It makes multiple contacts with different domains of the 23S rRNA in the assembled 50S subunit and ribosome.</text>
</comment>
<evidence type="ECO:0000256" key="2">
    <source>
        <dbReference type="ARBA" id="ARBA00022980"/>
    </source>
</evidence>
<dbReference type="InterPro" id="IPR002136">
    <property type="entry name" value="Ribosomal_uL4"/>
</dbReference>
<evidence type="ECO:0000256" key="1">
    <source>
        <dbReference type="ARBA" id="ARBA00010528"/>
    </source>
</evidence>
<feature type="compositionally biased region" description="Basic residues" evidence="6">
    <location>
        <begin position="64"/>
        <end position="76"/>
    </location>
</feature>
<comment type="similarity">
    <text evidence="1 5">Belongs to the universal ribosomal protein uL4 family.</text>
</comment>
<name>A0ABS0S7P2_9HYPH</name>
<gene>
    <name evidence="5 7" type="primary">rplD</name>
    <name evidence="7" type="ORF">IOD40_01395</name>
</gene>
<dbReference type="SUPFAM" id="SSF52166">
    <property type="entry name" value="Ribosomal protein L4"/>
    <property type="match status" value="1"/>
</dbReference>
<organism evidence="7 8">
    <name type="scientific">Aquamicrobium zhengzhouense</name>
    <dbReference type="NCBI Taxonomy" id="2781738"/>
    <lineage>
        <taxon>Bacteria</taxon>
        <taxon>Pseudomonadati</taxon>
        <taxon>Pseudomonadota</taxon>
        <taxon>Alphaproteobacteria</taxon>
        <taxon>Hyphomicrobiales</taxon>
        <taxon>Phyllobacteriaceae</taxon>
        <taxon>Aquamicrobium</taxon>
    </lineage>
</organism>
<dbReference type="RefSeq" id="WP_198473530.1">
    <property type="nucleotide sequence ID" value="NZ_JADGMQ010000001.1"/>
</dbReference>
<keyword evidence="2 5" id="KW-0689">Ribosomal protein</keyword>
<dbReference type="Gene3D" id="3.40.1370.10">
    <property type="match status" value="1"/>
</dbReference>
<proteinExistence type="inferred from homology"/>
<evidence type="ECO:0000256" key="6">
    <source>
        <dbReference type="SAM" id="MobiDB-lite"/>
    </source>
</evidence>
<accession>A0ABS0S7P2</accession>
<evidence type="ECO:0000256" key="3">
    <source>
        <dbReference type="ARBA" id="ARBA00023274"/>
    </source>
</evidence>
<dbReference type="HAMAP" id="MF_01328_B">
    <property type="entry name" value="Ribosomal_uL4_B"/>
    <property type="match status" value="1"/>
</dbReference>
<feature type="region of interest" description="Disordered" evidence="6">
    <location>
        <begin position="64"/>
        <end position="97"/>
    </location>
</feature>
<evidence type="ECO:0000313" key="8">
    <source>
        <dbReference type="Proteomes" id="UP000601789"/>
    </source>
</evidence>
<dbReference type="InterPro" id="IPR013005">
    <property type="entry name" value="Ribosomal_uL4-like"/>
</dbReference>
<protein>
    <recommendedName>
        <fullName evidence="4 5">Large ribosomal subunit protein uL4</fullName>
    </recommendedName>
</protein>
<dbReference type="Pfam" id="PF00573">
    <property type="entry name" value="Ribosomal_L4"/>
    <property type="match status" value="1"/>
</dbReference>
<comment type="caution">
    <text evidence="7">The sequence shown here is derived from an EMBL/GenBank/DDBJ whole genome shotgun (WGS) entry which is preliminary data.</text>
</comment>
<dbReference type="EMBL" id="JADGMQ010000001">
    <property type="protein sequence ID" value="MBI1619318.1"/>
    <property type="molecule type" value="Genomic_DNA"/>
</dbReference>
<evidence type="ECO:0000256" key="4">
    <source>
        <dbReference type="ARBA" id="ARBA00035244"/>
    </source>
</evidence>
<comment type="function">
    <text evidence="5">Forms part of the polypeptide exit tunnel.</text>
</comment>
<dbReference type="Proteomes" id="UP000601789">
    <property type="component" value="Unassembled WGS sequence"/>
</dbReference>
<reference evidence="7 8" key="1">
    <citation type="submission" date="2020-10" db="EMBL/GenBank/DDBJ databases">
        <title>Aquamicrobium zhengzhouensis sp. nov., a exopolysaccharide producing bacterium isolated from farmland soil.</title>
        <authorList>
            <person name="Wang X."/>
        </authorList>
    </citation>
    <scope>NUCLEOTIDE SEQUENCE [LARGE SCALE GENOMIC DNA]</scope>
    <source>
        <strain evidence="8">cd-1</strain>
    </source>
</reference>
<dbReference type="InterPro" id="IPR023574">
    <property type="entry name" value="Ribosomal_uL4_dom_sf"/>
</dbReference>
<evidence type="ECO:0000313" key="7">
    <source>
        <dbReference type="EMBL" id="MBI1619318.1"/>
    </source>
</evidence>
<keyword evidence="8" id="KW-1185">Reference proteome</keyword>
<dbReference type="PANTHER" id="PTHR10746:SF6">
    <property type="entry name" value="LARGE RIBOSOMAL SUBUNIT PROTEIN UL4M"/>
    <property type="match status" value="1"/>
</dbReference>
<evidence type="ECO:0000256" key="5">
    <source>
        <dbReference type="HAMAP-Rule" id="MF_01328"/>
    </source>
</evidence>
<keyword evidence="5" id="KW-0699">rRNA-binding</keyword>
<keyword evidence="3 5" id="KW-0687">Ribonucleoprotein</keyword>